<reference evidence="2" key="1">
    <citation type="submission" date="2021-03" db="EMBL/GenBank/DDBJ databases">
        <title>Sagittula salina sp. nov. strain M10.9X isolated from the marine waste.</title>
        <authorList>
            <person name="Satari L."/>
            <person name="Molina-Menor E."/>
            <person name="Vidal-Verdu A."/>
            <person name="Pascual J."/>
            <person name="Pereto J."/>
            <person name="Porcar M."/>
        </authorList>
    </citation>
    <scope>NUCLEOTIDE SEQUENCE</scope>
    <source>
        <strain evidence="2">M10.9X</strain>
    </source>
</reference>
<keyword evidence="1" id="KW-0732">Signal</keyword>
<dbReference type="RefSeq" id="WP_209360213.1">
    <property type="nucleotide sequence ID" value="NZ_JAGISH010000003.1"/>
</dbReference>
<organism evidence="2 3">
    <name type="scientific">Sagittula salina</name>
    <dbReference type="NCBI Taxonomy" id="2820268"/>
    <lineage>
        <taxon>Bacteria</taxon>
        <taxon>Pseudomonadati</taxon>
        <taxon>Pseudomonadota</taxon>
        <taxon>Alphaproteobacteria</taxon>
        <taxon>Rhodobacterales</taxon>
        <taxon>Roseobacteraceae</taxon>
        <taxon>Sagittula</taxon>
    </lineage>
</organism>
<protein>
    <recommendedName>
        <fullName evidence="4">Lipoprotein</fullName>
    </recommendedName>
</protein>
<dbReference type="EMBL" id="JAGISH010000003">
    <property type="protein sequence ID" value="MBP0482360.1"/>
    <property type="molecule type" value="Genomic_DNA"/>
</dbReference>
<comment type="caution">
    <text evidence="2">The sequence shown here is derived from an EMBL/GenBank/DDBJ whole genome shotgun (WGS) entry which is preliminary data.</text>
</comment>
<proteinExistence type="predicted"/>
<evidence type="ECO:0000256" key="1">
    <source>
        <dbReference type="SAM" id="SignalP"/>
    </source>
</evidence>
<accession>A0A940S347</accession>
<evidence type="ECO:0000313" key="2">
    <source>
        <dbReference type="EMBL" id="MBP0482360.1"/>
    </source>
</evidence>
<evidence type="ECO:0008006" key="4">
    <source>
        <dbReference type="Google" id="ProtNLM"/>
    </source>
</evidence>
<sequence length="129" mass="14001">MRLVPLLALFLVLAACDMAGPGFSGAPKVMREVEGTRFTLRRRGDVVEAIRTSSEVLPRFPEVARKAGIAAQKETGCRALWIMGDPAMMWVGLACAGRSAPGMPKRPHTLFCEVYDAGHGAIDLECSRR</sequence>
<feature type="signal peptide" evidence="1">
    <location>
        <begin position="1"/>
        <end position="19"/>
    </location>
</feature>
<dbReference type="PROSITE" id="PS51257">
    <property type="entry name" value="PROKAR_LIPOPROTEIN"/>
    <property type="match status" value="1"/>
</dbReference>
<keyword evidence="3" id="KW-1185">Reference proteome</keyword>
<dbReference type="Proteomes" id="UP000675940">
    <property type="component" value="Unassembled WGS sequence"/>
</dbReference>
<name>A0A940S347_9RHOB</name>
<gene>
    <name evidence="2" type="ORF">J5474_07630</name>
</gene>
<dbReference type="AlphaFoldDB" id="A0A940S347"/>
<feature type="chain" id="PRO_5037022968" description="Lipoprotein" evidence="1">
    <location>
        <begin position="20"/>
        <end position="129"/>
    </location>
</feature>
<evidence type="ECO:0000313" key="3">
    <source>
        <dbReference type="Proteomes" id="UP000675940"/>
    </source>
</evidence>